<organism evidence="1 3">
    <name type="scientific">Sitophilus oryzae</name>
    <name type="common">Rice weevil</name>
    <name type="synonym">Curculio oryzae</name>
    <dbReference type="NCBI Taxonomy" id="7048"/>
    <lineage>
        <taxon>Eukaryota</taxon>
        <taxon>Metazoa</taxon>
        <taxon>Ecdysozoa</taxon>
        <taxon>Arthropoda</taxon>
        <taxon>Hexapoda</taxon>
        <taxon>Insecta</taxon>
        <taxon>Pterygota</taxon>
        <taxon>Neoptera</taxon>
        <taxon>Endopterygota</taxon>
        <taxon>Coleoptera</taxon>
        <taxon>Polyphaga</taxon>
        <taxon>Cucujiformia</taxon>
        <taxon>Curculionidae</taxon>
        <taxon>Dryophthorinae</taxon>
        <taxon>Sitophilus</taxon>
    </lineage>
</organism>
<dbReference type="GO" id="GO:0005635">
    <property type="term" value="C:nuclear envelope"/>
    <property type="evidence" value="ECO:0007669"/>
    <property type="project" value="TreeGrafter"/>
</dbReference>
<dbReference type="AlphaFoldDB" id="A0A6J2XY96"/>
<keyword evidence="1" id="KW-1185">Reference proteome</keyword>
<accession>A0A6J2XY96</accession>
<dbReference type="GO" id="GO:0005829">
    <property type="term" value="C:cytosol"/>
    <property type="evidence" value="ECO:0007669"/>
    <property type="project" value="TreeGrafter"/>
</dbReference>
<evidence type="ECO:0000313" key="3">
    <source>
        <dbReference type="RefSeq" id="XP_030756432.1"/>
    </source>
</evidence>
<dbReference type="GeneID" id="115882495"/>
<name>A0A6J2XY96_SITOR</name>
<proteinExistence type="predicted"/>
<protein>
    <submittedName>
        <fullName evidence="2 3">Uncharacterized protein LOC115882495</fullName>
    </submittedName>
</protein>
<dbReference type="PANTHER" id="PTHR10997">
    <property type="entry name" value="IMPORTIN-7, 8, 11"/>
    <property type="match status" value="1"/>
</dbReference>
<reference evidence="2 3" key="1">
    <citation type="submission" date="2025-04" db="UniProtKB">
        <authorList>
            <consortium name="RefSeq"/>
        </authorList>
    </citation>
    <scope>IDENTIFICATION</scope>
    <source>
        <tissue evidence="2 3">Gonads</tissue>
    </source>
</reference>
<sequence length="990" mass="114593">MAPPPVSEDRSPIYDAVTCALSCALQSDSDLQRINAECIKKLEVVDEYPVVLCQIVGSNDEALAERHLAAVFLKNYLEDVLINKREWPGLYEKQYGKKLCQMLLNHLSITHSNIKIMVSYILAVMLGLGFWDSLTIELNDMTRSDNTETVNDAVLVLAQAIDKKFFEEVPTFRVEHHWFKVLLDVFKTTSIRSETRISVIRPMYMMMKYVRPNEFYVPECWTMLSAEFEKALVEPFSINSDFQFKGEIVQFITGSVEEFEEYSSIFLPPSLHIIASLLTYCRDVFKRVLRKPDKTPPKDCSEGDTDDPCNFTDLVIALLSYIHSMIDTVYFNMLFEDFENLLYCVFIFMACYDDMEEHLYSEEAETDHHFGMRQIGCQIITTSLQKLEDSRPDGKVMYFESLHHVFQRFTTEFEASSASCVEIQRGCYMTRVTEALIFGLTMVKEKLPSRDPEFVFPLEHYINYWTKIQLLKPINMSLTARIIWMCGVFCLDCSPNILGYQLKSIFQKIITEPKLYFIPLVDTLCNFLKCYPKMSQEQQCAIRDDSRAIICCLLGIARKEDFPLNHLLNAIGYFVKAFHQITTDNIDAIEDILVKVVNSHISVPYILKEVHFIVAKLAQNRNFKILSHDKFLSYLYHVIHNFEPNHMQNHLDKTLDILNTFALYTPSMDEYLIIQLFMGAANLLNKAEEPEFEVEESAAILLTTLIIKQIERLKFIRQDPKNQIAIQAYPELLAKMLQPDVVLPAHVCDKLVVVSIFEFSDLMEPHFEIILRNVITSNCRHQQNIIPTWMIFAFICMIRTSSTVAYLSLIPGPNGGSALNYIMNSWKLEYIKFLDIMERKIMVLAISRIIQCCMENEVNYSKMQEVNVSVNRTNEAASHETLSGIEYLYFLLIDALLFEEREKLKNVLDPQITFVDFGEDIQLKHIQDDRFLYHQHPFNINVVGHLVLFFKTANDLYLNVIRKCVSAADLFKLKDLGCSVPEMALQEDME</sequence>
<dbReference type="SUPFAM" id="SSF48371">
    <property type="entry name" value="ARM repeat"/>
    <property type="match status" value="1"/>
</dbReference>
<dbReference type="RefSeq" id="XP_030756432.1">
    <property type="nucleotide sequence ID" value="XM_030900572.1"/>
</dbReference>
<gene>
    <name evidence="2 3" type="primary">LOC115882495</name>
</gene>
<dbReference type="InterPro" id="IPR011989">
    <property type="entry name" value="ARM-like"/>
</dbReference>
<dbReference type="Gene3D" id="1.25.10.10">
    <property type="entry name" value="Leucine-rich Repeat Variant"/>
    <property type="match status" value="1"/>
</dbReference>
<dbReference type="InterPro" id="IPR016024">
    <property type="entry name" value="ARM-type_fold"/>
</dbReference>
<evidence type="ECO:0000313" key="1">
    <source>
        <dbReference type="Proteomes" id="UP000504635"/>
    </source>
</evidence>
<evidence type="ECO:0000313" key="2">
    <source>
        <dbReference type="RefSeq" id="XP_030756431.1"/>
    </source>
</evidence>
<dbReference type="GO" id="GO:0006606">
    <property type="term" value="P:protein import into nucleus"/>
    <property type="evidence" value="ECO:0007669"/>
    <property type="project" value="TreeGrafter"/>
</dbReference>
<dbReference type="KEGG" id="soy:115882495"/>
<dbReference type="OrthoDB" id="431626at2759"/>
<dbReference type="Proteomes" id="UP000504635">
    <property type="component" value="Unplaced"/>
</dbReference>
<dbReference type="RefSeq" id="XP_030756431.1">
    <property type="nucleotide sequence ID" value="XM_030900571.1"/>
</dbReference>